<evidence type="ECO:0000256" key="1">
    <source>
        <dbReference type="SAM" id="Phobius"/>
    </source>
</evidence>
<dbReference type="Proteomes" id="UP000830583">
    <property type="component" value="Chromosome"/>
</dbReference>
<evidence type="ECO:0000313" key="3">
    <source>
        <dbReference type="Proteomes" id="UP000830583"/>
    </source>
</evidence>
<dbReference type="RefSeq" id="WP_248434242.1">
    <property type="nucleotide sequence ID" value="NZ_CP096205.1"/>
</dbReference>
<keyword evidence="3" id="KW-1185">Reference proteome</keyword>
<evidence type="ECO:0000313" key="2">
    <source>
        <dbReference type="EMBL" id="UPQ79250.1"/>
    </source>
</evidence>
<dbReference type="SUPFAM" id="SSF53955">
    <property type="entry name" value="Lysozyme-like"/>
    <property type="match status" value="1"/>
</dbReference>
<keyword evidence="1" id="KW-0812">Transmembrane</keyword>
<accession>A0ABY4KEL8</accession>
<dbReference type="InterPro" id="IPR023346">
    <property type="entry name" value="Lysozyme-like_dom_sf"/>
</dbReference>
<keyword evidence="1" id="KW-1133">Transmembrane helix</keyword>
<proteinExistence type="predicted"/>
<keyword evidence="1" id="KW-0472">Membrane</keyword>
<protein>
    <submittedName>
        <fullName evidence="2">Peptidoglycan-binding protein LysM</fullName>
    </submittedName>
</protein>
<dbReference type="EMBL" id="CP096205">
    <property type="protein sequence ID" value="UPQ79250.1"/>
    <property type="molecule type" value="Genomic_DNA"/>
</dbReference>
<name>A0ABY4KEL8_9FLAO</name>
<reference evidence="2" key="1">
    <citation type="submission" date="2022-04" db="EMBL/GenBank/DDBJ databases">
        <title>Consumption of N2O by Flavobacterium azooxidireducens sp. nov. isolated from Decomposing Leaf Litter of Phragmites australis (Cav.).</title>
        <authorList>
            <person name="Behrendt U."/>
            <person name="Spanner T."/>
            <person name="Augustin J."/>
            <person name="Horn M.A."/>
            <person name="Kolb S."/>
            <person name="Ulrich A."/>
        </authorList>
    </citation>
    <scope>NUCLEOTIDE SEQUENCE</scope>
    <source>
        <strain evidence="2">IGB 4-14</strain>
    </source>
</reference>
<sequence>MSKKWYFYSCIALIVGVITTGFKPYKFENLNWFYVNESDEVLHYTVPTAEELEYTNVIFPQTGKTYAGFKQALAFKESQGKYHLVNSFGYMGKYQFGMGTLRTIGVRDSLTFMNSPKLQEKAFNALASINKWILRDEIEKYEGKVIKGVTITESGLLAAAHLGGAGSVKKFLKSNGNRSITDGFGTSIKSYIKKFGGYDTSHIVANKNAKVKSN</sequence>
<gene>
    <name evidence="2" type="ORF">M0M57_00055</name>
</gene>
<organism evidence="2 3">
    <name type="scientific">Flavobacterium azooxidireducens</name>
    <dbReference type="NCBI Taxonomy" id="1871076"/>
    <lineage>
        <taxon>Bacteria</taxon>
        <taxon>Pseudomonadati</taxon>
        <taxon>Bacteroidota</taxon>
        <taxon>Flavobacteriia</taxon>
        <taxon>Flavobacteriales</taxon>
        <taxon>Flavobacteriaceae</taxon>
        <taxon>Flavobacterium</taxon>
    </lineage>
</organism>
<feature type="transmembrane region" description="Helical" evidence="1">
    <location>
        <begin position="6"/>
        <end position="22"/>
    </location>
</feature>